<dbReference type="AlphaFoldDB" id="A0A3N0AUK2"/>
<comment type="caution">
    <text evidence="2">The sequence shown here is derived from an EMBL/GenBank/DDBJ whole genome shotgun (WGS) entry which is preliminary data.</text>
</comment>
<proteinExistence type="predicted"/>
<dbReference type="PROSITE" id="PS51257">
    <property type="entry name" value="PROKAR_LIPOPROTEIN"/>
    <property type="match status" value="1"/>
</dbReference>
<sequence>MLKRLASLAFSVLLACGLVPAAAFAQPDAAAMHAEESMGLVEGSYAEHEALAYVVDDAQGGIMPFSLDRVPKVGVTGRFEGEAAIA</sequence>
<protein>
    <submittedName>
        <fullName evidence="2">Uncharacterized protein</fullName>
    </submittedName>
</protein>
<evidence type="ECO:0000313" key="3">
    <source>
        <dbReference type="Proteomes" id="UP000269591"/>
    </source>
</evidence>
<name>A0A3N0AUK2_9ACTN</name>
<keyword evidence="3" id="KW-1185">Reference proteome</keyword>
<keyword evidence="1" id="KW-0732">Signal</keyword>
<organism evidence="2 3">
    <name type="scientific">Slackia equolifaciens</name>
    <dbReference type="NCBI Taxonomy" id="498718"/>
    <lineage>
        <taxon>Bacteria</taxon>
        <taxon>Bacillati</taxon>
        <taxon>Actinomycetota</taxon>
        <taxon>Coriobacteriia</taxon>
        <taxon>Eggerthellales</taxon>
        <taxon>Eggerthellaceae</taxon>
        <taxon>Slackia</taxon>
    </lineage>
</organism>
<feature type="signal peptide" evidence="1">
    <location>
        <begin position="1"/>
        <end position="25"/>
    </location>
</feature>
<accession>A0A3N0AUK2</accession>
<reference evidence="3" key="1">
    <citation type="submission" date="2018-05" db="EMBL/GenBank/DDBJ databases">
        <title>Genome Sequencing of selected type strains of the family Eggerthellaceae.</title>
        <authorList>
            <person name="Danylec N."/>
            <person name="Stoll D.A."/>
            <person name="Doetsch A."/>
            <person name="Huch M."/>
        </authorList>
    </citation>
    <scope>NUCLEOTIDE SEQUENCE [LARGE SCALE GENOMIC DNA]</scope>
    <source>
        <strain evidence="3">DSM 24851</strain>
    </source>
</reference>
<evidence type="ECO:0000256" key="1">
    <source>
        <dbReference type="SAM" id="SignalP"/>
    </source>
</evidence>
<evidence type="ECO:0000313" key="2">
    <source>
        <dbReference type="EMBL" id="RNL38244.1"/>
    </source>
</evidence>
<dbReference type="RefSeq" id="WP_123209502.1">
    <property type="nucleotide sequence ID" value="NZ_JBHTHO010000016.1"/>
</dbReference>
<feature type="chain" id="PRO_5018165601" evidence="1">
    <location>
        <begin position="26"/>
        <end position="86"/>
    </location>
</feature>
<dbReference type="Proteomes" id="UP000269591">
    <property type="component" value="Unassembled WGS sequence"/>
</dbReference>
<dbReference type="EMBL" id="QIBX01000019">
    <property type="protein sequence ID" value="RNL38244.1"/>
    <property type="molecule type" value="Genomic_DNA"/>
</dbReference>
<gene>
    <name evidence="2" type="ORF">DMP06_09525</name>
</gene>